<dbReference type="Proteomes" id="UP000271087">
    <property type="component" value="Unassembled WGS sequence"/>
</dbReference>
<evidence type="ECO:0000313" key="1">
    <source>
        <dbReference type="EMBL" id="VDN02060.1"/>
    </source>
</evidence>
<reference evidence="1 2" key="1">
    <citation type="submission" date="2018-08" db="EMBL/GenBank/DDBJ databases">
        <authorList>
            <person name="Laetsch R D."/>
            <person name="Stevens L."/>
            <person name="Kumar S."/>
            <person name="Blaxter L. M."/>
        </authorList>
    </citation>
    <scope>NUCLEOTIDE SEQUENCE [LARGE SCALE GENOMIC DNA]</scope>
</reference>
<dbReference type="EMBL" id="UYRW01015515">
    <property type="protein sequence ID" value="VDN02060.1"/>
    <property type="molecule type" value="Genomic_DNA"/>
</dbReference>
<evidence type="ECO:0000313" key="2">
    <source>
        <dbReference type="Proteomes" id="UP000271087"/>
    </source>
</evidence>
<organism evidence="1 2">
    <name type="scientific">Onchocerca ochengi</name>
    <name type="common">Filarial nematode worm</name>
    <dbReference type="NCBI Taxonomy" id="42157"/>
    <lineage>
        <taxon>Eukaryota</taxon>
        <taxon>Metazoa</taxon>
        <taxon>Ecdysozoa</taxon>
        <taxon>Nematoda</taxon>
        <taxon>Chromadorea</taxon>
        <taxon>Rhabditida</taxon>
        <taxon>Spirurina</taxon>
        <taxon>Spiruromorpha</taxon>
        <taxon>Filarioidea</taxon>
        <taxon>Onchocercidae</taxon>
        <taxon>Onchocerca</taxon>
    </lineage>
</organism>
<dbReference type="AlphaFoldDB" id="A0A3P7KKU8"/>
<gene>
    <name evidence="1" type="ORF">NOO_LOCUS13450</name>
</gene>
<proteinExistence type="predicted"/>
<feature type="non-terminal residue" evidence="1">
    <location>
        <position position="1"/>
    </location>
</feature>
<protein>
    <submittedName>
        <fullName evidence="1">Uncharacterized protein</fullName>
    </submittedName>
</protein>
<accession>A0A3P7KKU8</accession>
<sequence>DLIKRKISTVSLRKTSNLMNQADSANLPSQALLKETQQGVELEKK</sequence>
<name>A0A3P7KKU8_ONCOC</name>
<keyword evidence="2" id="KW-1185">Reference proteome</keyword>